<proteinExistence type="predicted"/>
<gene>
    <name evidence="1" type="ORF">CRG98_002668</name>
</gene>
<sequence length="181" mass="20441">MERRLCTVDRPSDRDHLFTEQGEGCEKPFECDGTTRRSRGKKWHVGRSPVRAARGLGTRLCSGIVVVSVFRGRAPKARRETFVATETSLERSSRIPEGHLKLVPRPWWSLGVCRPVSECRLLVSGSGLPEPRQKRRPWGIGVSRLMWHAPEMLPNVSLVTLALRGIFRVPYWAPFGASVTR</sequence>
<reference evidence="1 2" key="1">
    <citation type="submission" date="2017-11" db="EMBL/GenBank/DDBJ databases">
        <title>De-novo sequencing of pomegranate (Punica granatum L.) genome.</title>
        <authorList>
            <person name="Akparov Z."/>
            <person name="Amiraslanov A."/>
            <person name="Hajiyeva S."/>
            <person name="Abbasov M."/>
            <person name="Kaur K."/>
            <person name="Hamwieh A."/>
            <person name="Solovyev V."/>
            <person name="Salamov A."/>
            <person name="Braich B."/>
            <person name="Kosarev P."/>
            <person name="Mahmoud A."/>
            <person name="Hajiyev E."/>
            <person name="Babayeva S."/>
            <person name="Izzatullayeva V."/>
            <person name="Mammadov A."/>
            <person name="Mammadov A."/>
            <person name="Sharifova S."/>
            <person name="Ojaghi J."/>
            <person name="Eynullazada K."/>
            <person name="Bayramov B."/>
            <person name="Abdulazimova A."/>
            <person name="Shahmuradov I."/>
        </authorList>
    </citation>
    <scope>NUCLEOTIDE SEQUENCE [LARGE SCALE GENOMIC DNA]</scope>
    <source>
        <strain evidence="2">cv. AG2017</strain>
        <tissue evidence="1">Leaf</tissue>
    </source>
</reference>
<dbReference type="EMBL" id="PGOL01000107">
    <property type="protein sequence ID" value="PKI76881.1"/>
    <property type="molecule type" value="Genomic_DNA"/>
</dbReference>
<comment type="caution">
    <text evidence="1">The sequence shown here is derived from an EMBL/GenBank/DDBJ whole genome shotgun (WGS) entry which is preliminary data.</text>
</comment>
<name>A0A2I0L853_PUNGR</name>
<organism evidence="1 2">
    <name type="scientific">Punica granatum</name>
    <name type="common">Pomegranate</name>
    <dbReference type="NCBI Taxonomy" id="22663"/>
    <lineage>
        <taxon>Eukaryota</taxon>
        <taxon>Viridiplantae</taxon>
        <taxon>Streptophyta</taxon>
        <taxon>Embryophyta</taxon>
        <taxon>Tracheophyta</taxon>
        <taxon>Spermatophyta</taxon>
        <taxon>Magnoliopsida</taxon>
        <taxon>eudicotyledons</taxon>
        <taxon>Gunneridae</taxon>
        <taxon>Pentapetalae</taxon>
        <taxon>rosids</taxon>
        <taxon>malvids</taxon>
        <taxon>Myrtales</taxon>
        <taxon>Lythraceae</taxon>
        <taxon>Punica</taxon>
    </lineage>
</organism>
<accession>A0A2I0L853</accession>
<protein>
    <submittedName>
        <fullName evidence="1">Uncharacterized protein</fullName>
    </submittedName>
</protein>
<dbReference type="AlphaFoldDB" id="A0A2I0L853"/>
<dbReference type="Proteomes" id="UP000233551">
    <property type="component" value="Unassembled WGS sequence"/>
</dbReference>
<evidence type="ECO:0000313" key="1">
    <source>
        <dbReference type="EMBL" id="PKI76881.1"/>
    </source>
</evidence>
<evidence type="ECO:0000313" key="2">
    <source>
        <dbReference type="Proteomes" id="UP000233551"/>
    </source>
</evidence>
<keyword evidence="2" id="KW-1185">Reference proteome</keyword>